<dbReference type="PANTHER" id="PTHR24026:SF136">
    <property type="entry name" value="PROTOCADHERIN-23"/>
    <property type="match status" value="1"/>
</dbReference>
<name>A0A8R1XXB8_ONCVO</name>
<keyword evidence="6" id="KW-1133">Transmembrane helix</keyword>
<reference evidence="12" key="2">
    <citation type="submission" date="2022-06" db="UniProtKB">
        <authorList>
            <consortium name="EnsemblMetazoa"/>
        </authorList>
    </citation>
    <scope>IDENTIFICATION</scope>
</reference>
<feature type="domain" description="Cadherin" evidence="11">
    <location>
        <begin position="1552"/>
        <end position="1655"/>
    </location>
</feature>
<dbReference type="Gene3D" id="2.60.40.60">
    <property type="entry name" value="Cadherins"/>
    <property type="match status" value="5"/>
</dbReference>
<protein>
    <recommendedName>
        <fullName evidence="11">Cadherin domain-containing protein</fullName>
    </recommendedName>
</protein>
<feature type="signal peptide" evidence="10">
    <location>
        <begin position="1"/>
        <end position="19"/>
    </location>
</feature>
<keyword evidence="3" id="KW-0677">Repeat</keyword>
<dbReference type="PROSITE" id="PS50268">
    <property type="entry name" value="CADHERIN_2"/>
    <property type="match status" value="4"/>
</dbReference>
<keyword evidence="13" id="KW-1185">Reference proteome</keyword>
<accession>A0A8R1XXB8</accession>
<keyword evidence="10" id="KW-0732">Signal</keyword>
<feature type="chain" id="PRO_5035891888" description="Cadherin domain-containing protein" evidence="10">
    <location>
        <begin position="20"/>
        <end position="1967"/>
    </location>
</feature>
<evidence type="ECO:0000256" key="5">
    <source>
        <dbReference type="ARBA" id="ARBA00022889"/>
    </source>
</evidence>
<proteinExistence type="predicted"/>
<reference evidence="13" key="1">
    <citation type="submission" date="2013-10" db="EMBL/GenBank/DDBJ databases">
        <title>Genome sequencing of Onchocerca volvulus.</title>
        <authorList>
            <person name="Cotton J."/>
            <person name="Tsai J."/>
            <person name="Stanley E."/>
            <person name="Tracey A."/>
            <person name="Holroyd N."/>
            <person name="Lustigman S."/>
            <person name="Berriman M."/>
        </authorList>
    </citation>
    <scope>NUCLEOTIDE SEQUENCE</scope>
</reference>
<comment type="subcellular location">
    <subcellularLocation>
        <location evidence="1">Membrane</location>
    </subcellularLocation>
</comment>
<sequence length="1967" mass="220609">MLNWLWILFASNICGQTSFEKTDGNEIFDVTFRKFISEADLPSFSSNNPLKFGTIKNQPDDGIPGKLKKSDGINNQDVLVDFYWLKYQLTSGEKTIEEIAEEFRKDETQNTASIKINQMNDSHLQVSASEMSAFLHSVTDRDAVEKLVRDSNLIPAKEHSNLSEPPIENMLDFITFDTPVSNLKTVTVTNHTTLNDLDYPVEKVPDSFIIWSDPQIFIEPIHIAKFNFGQEILSVKAHDTFNSSIEFICMLPEFVFCVTDLLSNESYQLRMFYTGTSKIKNFSLPLAIRTRNRGGNSYASFNASIHFVSDDSNMNDEIRSEISSMTTQQTVQYQVEATIENELHVQPNFIALEDQSVSTWNGSTIQPEEATRKPETPVFIFMPHFEQNNYEIYVPEGKNKNSIIVAIIYFLTYPSDAEAKFSIQSEPLQWFYLGEMEAEMNANRLIVAIKLMLHDGADVDFKKTNNGHYKFQIKANQGSFETSTNINVEVLAFATKETFYSSDMITISSANLTSLREKFTTPRVLADSEHHTAVHFTDISDNESRIITATVSNMEQIDINTATASGSSDIKITQTELAKDTLETTEESPVRKNFAETFQSTEAITKIAKSAKEKGSERFSILTIPIRIDDESNIDKFEPLQEPEITPVTLPEIFENDDSSHSEIDNLDTVHNTSVSSERRTSTISETHDNALAMEISQSSKRIEFNENMDNFSSYNQEELVAKKSTTIVVSSIRYGSNLFPNVPVGDGKSLHDEFGASLMSMTTISAPVNDGDIDNMQWSSSQDNKQYDENFQKSTENLKTSTNIKQDFITTTETTNLMIHELNKNAETDAHFVDDDTSYAENDIYTGVENDYHTSTYINVTWKNRTDNISTITNNADTTVPSSEMTETVSIDRSTNAAILQQTSISLTDNIHMNSNNEMNRSWNQSGDENFGINKSQRIHLAWQQTSSDKTTTATVLHSETSRIETEAKSEWPEEDESLENGFGINKIEPQETMINVNFKINKRGKYILPNEFRDFDILPDLDIIITANNMIKTFFFFDPNDVIMVSVNSSALEIIPRRMQPGKTVFLVVRDAEKLDRDLLDGSIVIKVTASQRKHPSVTSSKVISIMRNENLSNEAPAFLSPEYDFHVNEGSITGQKVGQMEAEFMDHREHGIITYQLIGSGSELFAINGGTISVSCPSVLPCLDREQTITYHLLAIATNRNGLNSVPAIVRIHIVDRNDNGPILETLQNAITVFNGRLTKPFVVKVKDNDVTPHDINEISIDGTASAFISLEKVRDDIYYGRLWSLPAVGIYELNITARDPDGSNPEQKITVIAQVLNAVTRAHFERAKYERTINTEKLFKGNLILQPKLENAPLDALRFVLLRNDPGWLSMDEYSGNVIIGDVPQTDIVNGKYSTSIAAVNRTDGRLVTESVLVLTVISDNHVKEVFTKKLIVKTLRKDTTINRQAIEVLPEQNKASITIVRDSINAFDEQLHYVNIDENAISIDHGLIIIDMKRLQQIRMLQFNLFSKEDTNDSAKVMLFLSSEPIEMEHERKRQAQPRFSHPWRSDMNIIPIKLAENSSEGYTIISLPAYNPMDGTKIIDLRLSGEMAQHFTVDGRSGDVQVVIPFDFEAMEPESHIFDLQLIAGEEPYDTVAVLRVEIIDIDDNPPKIAKIGDYNFENLTIAENSRPGTVLFEVQISDPDYLYGKIGVFSYALSGNGAANFQVKKVNDTVAVIVSPAADLDREKIEEMIVLLKVTDSGGNSDSVAAMITIIDVNDNVPVFIHSEYKIEAVENWPEAMILTYVHAEDNDNGLNADIHFEIDPIRGLIHTKKALIGLARAHPYDFSVVASDQGSPSLSASTAVSIHVLESTSLSRVGDDKGIHIVSPSVHFTLLLDEVEFLTSLLASIKSMNTPANDRVYSVQAKIGGFNEQFGREIKYSITPVDNAMDGGWFTIDTNSGDLFTLQELDYELQSAITSKNLC</sequence>
<evidence type="ECO:0000256" key="2">
    <source>
        <dbReference type="ARBA" id="ARBA00022692"/>
    </source>
</evidence>
<evidence type="ECO:0000313" key="13">
    <source>
        <dbReference type="Proteomes" id="UP000024404"/>
    </source>
</evidence>
<dbReference type="PANTHER" id="PTHR24026">
    <property type="entry name" value="FAT ATYPICAL CADHERIN-RELATED"/>
    <property type="match status" value="1"/>
</dbReference>
<dbReference type="Proteomes" id="UP000024404">
    <property type="component" value="Unassembled WGS sequence"/>
</dbReference>
<evidence type="ECO:0000256" key="6">
    <source>
        <dbReference type="ARBA" id="ARBA00022989"/>
    </source>
</evidence>
<dbReference type="EnsemblMetazoa" id="OVOC5722.1">
    <property type="protein sequence ID" value="OVOC5722.1"/>
    <property type="gene ID" value="WBGene00242531"/>
</dbReference>
<keyword evidence="5" id="KW-0130">Cell adhesion</keyword>
<feature type="domain" description="Cadherin" evidence="11">
    <location>
        <begin position="1786"/>
        <end position="1874"/>
    </location>
</feature>
<dbReference type="PRINTS" id="PR00205">
    <property type="entry name" value="CADHERIN"/>
</dbReference>
<evidence type="ECO:0000313" key="12">
    <source>
        <dbReference type="EnsemblMetazoa" id="OVOC5722.1"/>
    </source>
</evidence>
<keyword evidence="8" id="KW-0325">Glycoprotein</keyword>
<feature type="domain" description="Cadherin" evidence="11">
    <location>
        <begin position="1122"/>
        <end position="1227"/>
    </location>
</feature>
<dbReference type="SMART" id="SM00112">
    <property type="entry name" value="CA"/>
    <property type="match status" value="4"/>
</dbReference>
<dbReference type="CDD" id="cd11304">
    <property type="entry name" value="Cadherin_repeat"/>
    <property type="match status" value="5"/>
</dbReference>
<dbReference type="GO" id="GO:0005509">
    <property type="term" value="F:calcium ion binding"/>
    <property type="evidence" value="ECO:0007669"/>
    <property type="project" value="UniProtKB-UniRule"/>
</dbReference>
<evidence type="ECO:0000256" key="9">
    <source>
        <dbReference type="PROSITE-ProRule" id="PRU00043"/>
    </source>
</evidence>
<keyword evidence="4 9" id="KW-0106">Calcium</keyword>
<dbReference type="AlphaFoldDB" id="A0A8R1XXB8"/>
<evidence type="ECO:0000256" key="1">
    <source>
        <dbReference type="ARBA" id="ARBA00004370"/>
    </source>
</evidence>
<keyword evidence="2" id="KW-0812">Transmembrane</keyword>
<dbReference type="SUPFAM" id="SSF49313">
    <property type="entry name" value="Cadherin-like"/>
    <property type="match status" value="4"/>
</dbReference>
<evidence type="ECO:0000256" key="8">
    <source>
        <dbReference type="ARBA" id="ARBA00023180"/>
    </source>
</evidence>
<dbReference type="PROSITE" id="PS00232">
    <property type="entry name" value="CADHERIN_1"/>
    <property type="match status" value="2"/>
</dbReference>
<evidence type="ECO:0000259" key="11">
    <source>
        <dbReference type="PROSITE" id="PS50268"/>
    </source>
</evidence>
<evidence type="ECO:0000256" key="10">
    <source>
        <dbReference type="SAM" id="SignalP"/>
    </source>
</evidence>
<dbReference type="OMA" id="QWFYLGE"/>
<evidence type="ECO:0000256" key="7">
    <source>
        <dbReference type="ARBA" id="ARBA00023136"/>
    </source>
</evidence>
<organism evidence="12 13">
    <name type="scientific">Onchocerca volvulus</name>
    <dbReference type="NCBI Taxonomy" id="6282"/>
    <lineage>
        <taxon>Eukaryota</taxon>
        <taxon>Metazoa</taxon>
        <taxon>Ecdysozoa</taxon>
        <taxon>Nematoda</taxon>
        <taxon>Chromadorea</taxon>
        <taxon>Rhabditida</taxon>
        <taxon>Spirurina</taxon>
        <taxon>Spiruromorpha</taxon>
        <taxon>Filarioidea</taxon>
        <taxon>Onchocercidae</taxon>
        <taxon>Onchocerca</taxon>
    </lineage>
</organism>
<dbReference type="GO" id="GO:0005886">
    <property type="term" value="C:plasma membrane"/>
    <property type="evidence" value="ECO:0007669"/>
    <property type="project" value="InterPro"/>
</dbReference>
<evidence type="ECO:0000256" key="3">
    <source>
        <dbReference type="ARBA" id="ARBA00022737"/>
    </source>
</evidence>
<evidence type="ECO:0000256" key="4">
    <source>
        <dbReference type="ARBA" id="ARBA00022837"/>
    </source>
</evidence>
<dbReference type="InterPro" id="IPR020894">
    <property type="entry name" value="Cadherin_CS"/>
</dbReference>
<dbReference type="GO" id="GO:0007156">
    <property type="term" value="P:homophilic cell adhesion via plasma membrane adhesion molecules"/>
    <property type="evidence" value="ECO:0007669"/>
    <property type="project" value="InterPro"/>
</dbReference>
<keyword evidence="7" id="KW-0472">Membrane</keyword>
<dbReference type="Pfam" id="PF00028">
    <property type="entry name" value="Cadherin"/>
    <property type="match status" value="2"/>
</dbReference>
<dbReference type="InterPro" id="IPR002126">
    <property type="entry name" value="Cadherin-like_dom"/>
</dbReference>
<feature type="domain" description="Cadherin" evidence="11">
    <location>
        <begin position="1660"/>
        <end position="1767"/>
    </location>
</feature>
<dbReference type="EMBL" id="CMVM020000161">
    <property type="status" value="NOT_ANNOTATED_CDS"/>
    <property type="molecule type" value="Genomic_DNA"/>
</dbReference>
<dbReference type="InterPro" id="IPR015919">
    <property type="entry name" value="Cadherin-like_sf"/>
</dbReference>